<dbReference type="RefSeq" id="XP_013419103.1">
    <property type="nucleotide sequence ID" value="XM_013563649.2"/>
</dbReference>
<dbReference type="Proteomes" id="UP000085678">
    <property type="component" value="Unplaced"/>
</dbReference>
<dbReference type="Pfam" id="PF00076">
    <property type="entry name" value="RRM_1"/>
    <property type="match status" value="1"/>
</dbReference>
<dbReference type="Gene3D" id="1.10.510.10">
    <property type="entry name" value="Transferase(Phosphotransferase) domain 1"/>
    <property type="match status" value="1"/>
</dbReference>
<proteinExistence type="predicted"/>
<gene>
    <name evidence="3" type="primary">LOC106179859</name>
</gene>
<keyword evidence="2" id="KW-1185">Reference proteome</keyword>
<dbReference type="InterPro" id="IPR011009">
    <property type="entry name" value="Kinase-like_dom_sf"/>
</dbReference>
<dbReference type="PROSITE" id="PS50011">
    <property type="entry name" value="PROTEIN_KINASE_DOM"/>
    <property type="match status" value="1"/>
</dbReference>
<dbReference type="SUPFAM" id="SSF54928">
    <property type="entry name" value="RNA-binding domain, RBD"/>
    <property type="match status" value="1"/>
</dbReference>
<dbReference type="PANTHER" id="PTHR46962">
    <property type="entry name" value="SERINE/THREONINE-PROTEIN KINASE KIST"/>
    <property type="match status" value="1"/>
</dbReference>
<dbReference type="SMART" id="SM00220">
    <property type="entry name" value="S_TKc"/>
    <property type="match status" value="1"/>
</dbReference>
<dbReference type="InterPro" id="IPR000719">
    <property type="entry name" value="Prot_kinase_dom"/>
</dbReference>
<dbReference type="FunFam" id="3.30.70.330:FF:000097">
    <property type="entry name" value="U2 snRNP auxiliary factor large subunit"/>
    <property type="match status" value="1"/>
</dbReference>
<dbReference type="InParanoid" id="A0A1S3K907"/>
<dbReference type="GO" id="GO:0071598">
    <property type="term" value="C:neuronal ribonucleoprotein granule"/>
    <property type="evidence" value="ECO:0007669"/>
    <property type="project" value="TreeGrafter"/>
</dbReference>
<dbReference type="GO" id="GO:0046825">
    <property type="term" value="P:regulation of protein export from nucleus"/>
    <property type="evidence" value="ECO:0007669"/>
    <property type="project" value="TreeGrafter"/>
</dbReference>
<dbReference type="OrthoDB" id="10266058at2759"/>
<dbReference type="Gene3D" id="3.30.70.330">
    <property type="match status" value="1"/>
</dbReference>
<dbReference type="GO" id="GO:0003723">
    <property type="term" value="F:RNA binding"/>
    <property type="evidence" value="ECO:0007669"/>
    <property type="project" value="InterPro"/>
</dbReference>
<evidence type="ECO:0000313" key="2">
    <source>
        <dbReference type="Proteomes" id="UP000085678"/>
    </source>
</evidence>
<dbReference type="GO" id="GO:0005634">
    <property type="term" value="C:nucleus"/>
    <property type="evidence" value="ECO:0007669"/>
    <property type="project" value="TreeGrafter"/>
</dbReference>
<dbReference type="KEGG" id="lak:106179859"/>
<dbReference type="GO" id="GO:0005524">
    <property type="term" value="F:ATP binding"/>
    <property type="evidence" value="ECO:0007669"/>
    <property type="project" value="InterPro"/>
</dbReference>
<dbReference type="SUPFAM" id="SSF56112">
    <property type="entry name" value="Protein kinase-like (PK-like)"/>
    <property type="match status" value="1"/>
</dbReference>
<dbReference type="GO" id="GO:0045948">
    <property type="term" value="P:positive regulation of translational initiation"/>
    <property type="evidence" value="ECO:0007669"/>
    <property type="project" value="TreeGrafter"/>
</dbReference>
<dbReference type="Pfam" id="PF00069">
    <property type="entry name" value="Pkinase"/>
    <property type="match status" value="1"/>
</dbReference>
<protein>
    <submittedName>
        <fullName evidence="3">Serine/threonine-protein kinase Kist-like</fullName>
    </submittedName>
</protein>
<dbReference type="GeneID" id="106179859"/>
<feature type="domain" description="Protein kinase" evidence="1">
    <location>
        <begin position="14"/>
        <end position="301"/>
    </location>
</feature>
<name>A0A1S3K907_LINAN</name>
<dbReference type="PANTHER" id="PTHR46962:SF1">
    <property type="entry name" value="SERINE_THREONINE-PROTEIN KINASE KIST"/>
    <property type="match status" value="1"/>
</dbReference>
<evidence type="ECO:0000259" key="1">
    <source>
        <dbReference type="PROSITE" id="PS50011"/>
    </source>
</evidence>
<dbReference type="InterPro" id="IPR000504">
    <property type="entry name" value="RRM_dom"/>
</dbReference>
<organism evidence="2 3">
    <name type="scientific">Lingula anatina</name>
    <name type="common">Brachiopod</name>
    <name type="synonym">Lingula unguis</name>
    <dbReference type="NCBI Taxonomy" id="7574"/>
    <lineage>
        <taxon>Eukaryota</taxon>
        <taxon>Metazoa</taxon>
        <taxon>Spiralia</taxon>
        <taxon>Lophotrochozoa</taxon>
        <taxon>Brachiopoda</taxon>
        <taxon>Linguliformea</taxon>
        <taxon>Lingulata</taxon>
        <taxon>Lingulida</taxon>
        <taxon>Linguloidea</taxon>
        <taxon>Lingulidae</taxon>
        <taxon>Lingula</taxon>
    </lineage>
</organism>
<dbReference type="InterPro" id="IPR034372">
    <property type="entry name" value="UHMK1"/>
</dbReference>
<reference evidence="3" key="1">
    <citation type="submission" date="2025-08" db="UniProtKB">
        <authorList>
            <consortium name="RefSeq"/>
        </authorList>
    </citation>
    <scope>IDENTIFICATION</scope>
    <source>
        <tissue evidence="3">Gonads</tissue>
    </source>
</reference>
<dbReference type="AlphaFoldDB" id="A0A1S3K907"/>
<dbReference type="GO" id="GO:0043021">
    <property type="term" value="F:ribonucleoprotein complex binding"/>
    <property type="evidence" value="ECO:0007669"/>
    <property type="project" value="TreeGrafter"/>
</dbReference>
<dbReference type="GO" id="GO:0004674">
    <property type="term" value="F:protein serine/threonine kinase activity"/>
    <property type="evidence" value="ECO:0007669"/>
    <property type="project" value="InterPro"/>
</dbReference>
<dbReference type="InterPro" id="IPR035979">
    <property type="entry name" value="RBD_domain_sf"/>
</dbReference>
<dbReference type="STRING" id="7574.A0A1S3K907"/>
<sequence length="416" mass="47203">MENHAVQGTEGRVWHVKNKIGEGSCCSVYRAVEAVGFGEVCIKVYRADSRYVFACDRERILLDILHTKHPSNQHIVNVLDYCILDNNQHCLVQEQLDLDIRQLLLKSSGRLSLYHIQRLARDIYHGLWCLHSLGFVHGDVKPTNILWSGQSGCWKLIDLGLSFHTEDKDVGQIQTSGYRAPESTLWNETAEENRHQVSAPGCEADMWSVGCVMLEAFTGEKFLKKGDTVAVCEICKSTAPKYTQCRYYARACQTITSSKTEEHSDEKVFKAFSNMICSLVTCLPKNRAKAECANLPQDHFLDYSIAPTYHDLLLLPTCVLRLLNVLDEGEDEDEDRDEERYKDIQTDVLSECEKYGHVVKCVIPKEGPGRGKVYVEFSQCRDCEVAFSSLCGRTFSGRTVITTFFPQDWMESGRLL</sequence>
<evidence type="ECO:0000313" key="3">
    <source>
        <dbReference type="RefSeq" id="XP_013419103.1"/>
    </source>
</evidence>
<accession>A0A1S3K907</accession>
<dbReference type="Gene3D" id="3.30.200.20">
    <property type="entry name" value="Phosphorylase Kinase, domain 1"/>
    <property type="match status" value="1"/>
</dbReference>
<dbReference type="InterPro" id="IPR012677">
    <property type="entry name" value="Nucleotide-bd_a/b_plait_sf"/>
</dbReference>